<gene>
    <name evidence="2" type="ORF">ACF05T_03095</name>
</gene>
<accession>A0ABW6Y5K3</accession>
<dbReference type="NCBIfam" id="TIGR01764">
    <property type="entry name" value="excise"/>
    <property type="match status" value="1"/>
</dbReference>
<keyword evidence="3" id="KW-1185">Reference proteome</keyword>
<dbReference type="EMBL" id="JBIBSM010000001">
    <property type="protein sequence ID" value="MFF8275093.1"/>
    <property type="molecule type" value="Genomic_DNA"/>
</dbReference>
<name>A0ABW6Y5K3_9ACTN</name>
<dbReference type="InterPro" id="IPR010093">
    <property type="entry name" value="SinI_DNA-bd"/>
</dbReference>
<dbReference type="InterPro" id="IPR041657">
    <property type="entry name" value="HTH_17"/>
</dbReference>
<comment type="caution">
    <text evidence="2">The sequence shown here is derived from an EMBL/GenBank/DDBJ whole genome shotgun (WGS) entry which is preliminary data.</text>
</comment>
<sequence>MTTVTAELLTVPEVMARLKLGRSTVYDLIRSRRLVSITIGRSRRVPADAVRDFIDNQIEETA</sequence>
<organism evidence="2 3">
    <name type="scientific">Streptomyces lateritius</name>
    <dbReference type="NCBI Taxonomy" id="67313"/>
    <lineage>
        <taxon>Bacteria</taxon>
        <taxon>Bacillati</taxon>
        <taxon>Actinomycetota</taxon>
        <taxon>Actinomycetes</taxon>
        <taxon>Kitasatosporales</taxon>
        <taxon>Streptomycetaceae</taxon>
        <taxon>Streptomyces</taxon>
    </lineage>
</organism>
<evidence type="ECO:0000259" key="1">
    <source>
        <dbReference type="Pfam" id="PF12728"/>
    </source>
</evidence>
<proteinExistence type="predicted"/>
<feature type="domain" description="Helix-turn-helix" evidence="1">
    <location>
        <begin position="8"/>
        <end position="57"/>
    </location>
</feature>
<evidence type="ECO:0000313" key="3">
    <source>
        <dbReference type="Proteomes" id="UP001603013"/>
    </source>
</evidence>
<dbReference type="Proteomes" id="UP001603013">
    <property type="component" value="Unassembled WGS sequence"/>
</dbReference>
<protein>
    <submittedName>
        <fullName evidence="2">Helix-turn-helix domain-containing protein</fullName>
    </submittedName>
</protein>
<reference evidence="2 3" key="1">
    <citation type="submission" date="2024-10" db="EMBL/GenBank/DDBJ databases">
        <title>The Natural Products Discovery Center: Release of the First 8490 Sequenced Strains for Exploring Actinobacteria Biosynthetic Diversity.</title>
        <authorList>
            <person name="Kalkreuter E."/>
            <person name="Kautsar S.A."/>
            <person name="Yang D."/>
            <person name="Bader C.D."/>
            <person name="Teijaro C.N."/>
            <person name="Fluegel L."/>
            <person name="Davis C.M."/>
            <person name="Simpson J.R."/>
            <person name="Lauterbach L."/>
            <person name="Steele A.D."/>
            <person name="Gui C."/>
            <person name="Meng S."/>
            <person name="Li G."/>
            <person name="Viehrig K."/>
            <person name="Ye F."/>
            <person name="Su P."/>
            <person name="Kiefer A.F."/>
            <person name="Nichols A."/>
            <person name="Cepeda A.J."/>
            <person name="Yan W."/>
            <person name="Fan B."/>
            <person name="Jiang Y."/>
            <person name="Adhikari A."/>
            <person name="Zheng C.-J."/>
            <person name="Schuster L."/>
            <person name="Cowan T.M."/>
            <person name="Smanski M.J."/>
            <person name="Chevrette M.G."/>
            <person name="De Carvalho L.P.S."/>
            <person name="Shen B."/>
        </authorList>
    </citation>
    <scope>NUCLEOTIDE SEQUENCE [LARGE SCALE GENOMIC DNA]</scope>
    <source>
        <strain evidence="2 3">NPDC015755</strain>
    </source>
</reference>
<dbReference type="RefSeq" id="WP_391932842.1">
    <property type="nucleotide sequence ID" value="NZ_JBIBSM010000001.1"/>
</dbReference>
<dbReference type="Pfam" id="PF12728">
    <property type="entry name" value="HTH_17"/>
    <property type="match status" value="1"/>
</dbReference>
<evidence type="ECO:0000313" key="2">
    <source>
        <dbReference type="EMBL" id="MFF8275093.1"/>
    </source>
</evidence>